<keyword evidence="3" id="KW-1185">Reference proteome</keyword>
<feature type="domain" description="Methyltransferase FkbM" evidence="1">
    <location>
        <begin position="54"/>
        <end position="180"/>
    </location>
</feature>
<dbReference type="RefSeq" id="WP_290268356.1">
    <property type="nucleotide sequence ID" value="NZ_JAUFQP010000004.1"/>
</dbReference>
<reference evidence="2 3" key="1">
    <citation type="submission" date="2024-09" db="EMBL/GenBank/DDBJ databases">
        <authorList>
            <person name="Sun Q."/>
            <person name="Mori K."/>
        </authorList>
    </citation>
    <scope>NUCLEOTIDE SEQUENCE [LARGE SCALE GENOMIC DNA]</scope>
    <source>
        <strain evidence="2 3">CECT 8300</strain>
    </source>
</reference>
<keyword evidence="2" id="KW-0489">Methyltransferase</keyword>
<sequence>MEIQLKNHTFQIDPGQNKRYWEQINSEDWEPYSFSIFDYFIKKNSIVLDIGSWSGVLTLYAAKTANTVHALDPDPVCYSELEKNITLNPEISEKIKIYQTAISDKKETLRLSARKAYGQSSSSILARKRDTENSLEIETISLFDFITRSKIKDLDFIKMDVEGAEFKILPTLKSTLEHLNYPTLYVSFHYHFLCEHLYSTHIPSSFLNKLLIKLESKIGFSLFKYKIRKQISNLYHGVKMYKYVYKTDGTLISFENLERHPELIKETDLVFTNTAWHN</sequence>
<dbReference type="Pfam" id="PF05050">
    <property type="entry name" value="Methyltransf_21"/>
    <property type="match status" value="1"/>
</dbReference>
<dbReference type="InterPro" id="IPR029063">
    <property type="entry name" value="SAM-dependent_MTases_sf"/>
</dbReference>
<name>A0ABV5GWN1_9FLAO</name>
<proteinExistence type="predicted"/>
<dbReference type="Gene3D" id="3.40.50.150">
    <property type="entry name" value="Vaccinia Virus protein VP39"/>
    <property type="match status" value="1"/>
</dbReference>
<dbReference type="GO" id="GO:0008168">
    <property type="term" value="F:methyltransferase activity"/>
    <property type="evidence" value="ECO:0007669"/>
    <property type="project" value="UniProtKB-KW"/>
</dbReference>
<evidence type="ECO:0000313" key="2">
    <source>
        <dbReference type="EMBL" id="MFB9104050.1"/>
    </source>
</evidence>
<comment type="caution">
    <text evidence="2">The sequence shown here is derived from an EMBL/GenBank/DDBJ whole genome shotgun (WGS) entry which is preliminary data.</text>
</comment>
<dbReference type="InterPro" id="IPR006342">
    <property type="entry name" value="FkbM_mtfrase"/>
</dbReference>
<dbReference type="PANTHER" id="PTHR34203:SF15">
    <property type="entry name" value="SLL1173 PROTEIN"/>
    <property type="match status" value="1"/>
</dbReference>
<evidence type="ECO:0000259" key="1">
    <source>
        <dbReference type="Pfam" id="PF05050"/>
    </source>
</evidence>
<evidence type="ECO:0000313" key="3">
    <source>
        <dbReference type="Proteomes" id="UP001589590"/>
    </source>
</evidence>
<dbReference type="InterPro" id="IPR052514">
    <property type="entry name" value="SAM-dependent_MTase"/>
</dbReference>
<protein>
    <submittedName>
        <fullName evidence="2">FkbM family methyltransferase</fullName>
    </submittedName>
</protein>
<gene>
    <name evidence="2" type="ORF">ACFFU1_03990</name>
</gene>
<organism evidence="2 3">
    <name type="scientific">Algibacter miyuki</name>
    <dbReference type="NCBI Taxonomy" id="1306933"/>
    <lineage>
        <taxon>Bacteria</taxon>
        <taxon>Pseudomonadati</taxon>
        <taxon>Bacteroidota</taxon>
        <taxon>Flavobacteriia</taxon>
        <taxon>Flavobacteriales</taxon>
        <taxon>Flavobacteriaceae</taxon>
        <taxon>Algibacter</taxon>
    </lineage>
</organism>
<dbReference type="PANTHER" id="PTHR34203">
    <property type="entry name" value="METHYLTRANSFERASE, FKBM FAMILY PROTEIN"/>
    <property type="match status" value="1"/>
</dbReference>
<dbReference type="SUPFAM" id="SSF53335">
    <property type="entry name" value="S-adenosyl-L-methionine-dependent methyltransferases"/>
    <property type="match status" value="1"/>
</dbReference>
<keyword evidence="2" id="KW-0808">Transferase</keyword>
<dbReference type="Proteomes" id="UP001589590">
    <property type="component" value="Unassembled WGS sequence"/>
</dbReference>
<dbReference type="NCBIfam" id="TIGR01444">
    <property type="entry name" value="fkbM_fam"/>
    <property type="match status" value="1"/>
</dbReference>
<accession>A0ABV5GWN1</accession>
<dbReference type="EMBL" id="JBHMFA010000001">
    <property type="protein sequence ID" value="MFB9104050.1"/>
    <property type="molecule type" value="Genomic_DNA"/>
</dbReference>
<dbReference type="GO" id="GO:0032259">
    <property type="term" value="P:methylation"/>
    <property type="evidence" value="ECO:0007669"/>
    <property type="project" value="UniProtKB-KW"/>
</dbReference>